<evidence type="ECO:0000313" key="2">
    <source>
        <dbReference type="Proteomes" id="UP000054166"/>
    </source>
</evidence>
<name>A0A0C3B6Z1_PILCF</name>
<dbReference type="Proteomes" id="UP000054166">
    <property type="component" value="Unassembled WGS sequence"/>
</dbReference>
<keyword evidence="2" id="KW-1185">Reference proteome</keyword>
<organism evidence="1 2">
    <name type="scientific">Piloderma croceum (strain F 1598)</name>
    <dbReference type="NCBI Taxonomy" id="765440"/>
    <lineage>
        <taxon>Eukaryota</taxon>
        <taxon>Fungi</taxon>
        <taxon>Dikarya</taxon>
        <taxon>Basidiomycota</taxon>
        <taxon>Agaricomycotina</taxon>
        <taxon>Agaricomycetes</taxon>
        <taxon>Agaricomycetidae</taxon>
        <taxon>Atheliales</taxon>
        <taxon>Atheliaceae</taxon>
        <taxon>Piloderma</taxon>
    </lineage>
</organism>
<reference evidence="2" key="2">
    <citation type="submission" date="2015-01" db="EMBL/GenBank/DDBJ databases">
        <title>Evolutionary Origins and Diversification of the Mycorrhizal Mutualists.</title>
        <authorList>
            <consortium name="DOE Joint Genome Institute"/>
            <consortium name="Mycorrhizal Genomics Consortium"/>
            <person name="Kohler A."/>
            <person name="Kuo A."/>
            <person name="Nagy L.G."/>
            <person name="Floudas D."/>
            <person name="Copeland A."/>
            <person name="Barry K.W."/>
            <person name="Cichocki N."/>
            <person name="Veneault-Fourrey C."/>
            <person name="LaButti K."/>
            <person name="Lindquist E.A."/>
            <person name="Lipzen A."/>
            <person name="Lundell T."/>
            <person name="Morin E."/>
            <person name="Murat C."/>
            <person name="Riley R."/>
            <person name="Ohm R."/>
            <person name="Sun H."/>
            <person name="Tunlid A."/>
            <person name="Henrissat B."/>
            <person name="Grigoriev I.V."/>
            <person name="Hibbett D.S."/>
            <person name="Martin F."/>
        </authorList>
    </citation>
    <scope>NUCLEOTIDE SEQUENCE [LARGE SCALE GENOMIC DNA]</scope>
    <source>
        <strain evidence="2">F 1598</strain>
    </source>
</reference>
<dbReference type="EMBL" id="KN833093">
    <property type="protein sequence ID" value="KIM73082.1"/>
    <property type="molecule type" value="Genomic_DNA"/>
</dbReference>
<dbReference type="AlphaFoldDB" id="A0A0C3B6Z1"/>
<sequence length="55" mass="6540">MDFDMVWQHYGQREFWDTCVLVTGIDDEMRIARAADPFTTTKSFRFTLVTRAPHE</sequence>
<accession>A0A0C3B6Z1</accession>
<proteinExistence type="predicted"/>
<protein>
    <submittedName>
        <fullName evidence="1">Uncharacterized protein</fullName>
    </submittedName>
</protein>
<dbReference type="HOGENOM" id="CLU_3033229_0_0_1"/>
<evidence type="ECO:0000313" key="1">
    <source>
        <dbReference type="EMBL" id="KIM73082.1"/>
    </source>
</evidence>
<gene>
    <name evidence="1" type="ORF">PILCRDRAFT_829393</name>
</gene>
<reference evidence="1 2" key="1">
    <citation type="submission" date="2014-04" db="EMBL/GenBank/DDBJ databases">
        <authorList>
            <consortium name="DOE Joint Genome Institute"/>
            <person name="Kuo A."/>
            <person name="Tarkka M."/>
            <person name="Buscot F."/>
            <person name="Kohler A."/>
            <person name="Nagy L.G."/>
            <person name="Floudas D."/>
            <person name="Copeland A."/>
            <person name="Barry K.W."/>
            <person name="Cichocki N."/>
            <person name="Veneault-Fourrey C."/>
            <person name="LaButti K."/>
            <person name="Lindquist E.A."/>
            <person name="Lipzen A."/>
            <person name="Lundell T."/>
            <person name="Morin E."/>
            <person name="Murat C."/>
            <person name="Sun H."/>
            <person name="Tunlid A."/>
            <person name="Henrissat B."/>
            <person name="Grigoriev I.V."/>
            <person name="Hibbett D.S."/>
            <person name="Martin F."/>
            <person name="Nordberg H.P."/>
            <person name="Cantor M.N."/>
            <person name="Hua S.X."/>
        </authorList>
    </citation>
    <scope>NUCLEOTIDE SEQUENCE [LARGE SCALE GENOMIC DNA]</scope>
    <source>
        <strain evidence="1 2">F 1598</strain>
    </source>
</reference>
<dbReference type="InParanoid" id="A0A0C3B6Z1"/>